<comment type="caution">
    <text evidence="1">The sequence shown here is derived from an EMBL/GenBank/DDBJ whole genome shotgun (WGS) entry which is preliminary data.</text>
</comment>
<protein>
    <submittedName>
        <fullName evidence="1">Uncharacterized protein</fullName>
    </submittedName>
</protein>
<sequence length="121" mass="14060">MSDLEKVKLRNSTREEKSTIENIVPILEKLEREEHVAFNQLIAKCRDPKHIVFWSMSEILKKYWLMKTDGTIDESISNIVKSSVRTISQPFNLVHPIRKAAGKEIKEVLQAEQGEKKEDIK</sequence>
<name>K1YIN5_9BACT</name>
<accession>K1YIN5</accession>
<reference evidence="1" key="1">
    <citation type="journal article" date="2012" name="Science">
        <title>Fermentation, hydrogen, and sulfur metabolism in multiple uncultivated bacterial phyla.</title>
        <authorList>
            <person name="Wrighton K.C."/>
            <person name="Thomas B.C."/>
            <person name="Sharon I."/>
            <person name="Miller C.S."/>
            <person name="Castelle C.J."/>
            <person name="VerBerkmoes N.C."/>
            <person name="Wilkins M.J."/>
            <person name="Hettich R.L."/>
            <person name="Lipton M.S."/>
            <person name="Williams K.H."/>
            <person name="Long P.E."/>
            <person name="Banfield J.F."/>
        </authorList>
    </citation>
    <scope>NUCLEOTIDE SEQUENCE [LARGE SCALE GENOMIC DNA]</scope>
</reference>
<dbReference type="EMBL" id="AMFJ01036104">
    <property type="protein sequence ID" value="EKD25244.1"/>
    <property type="molecule type" value="Genomic_DNA"/>
</dbReference>
<gene>
    <name evidence="1" type="ORF">ACD_80C00097G0006</name>
</gene>
<dbReference type="AlphaFoldDB" id="K1YIN5"/>
<proteinExistence type="predicted"/>
<evidence type="ECO:0000313" key="1">
    <source>
        <dbReference type="EMBL" id="EKD25244.1"/>
    </source>
</evidence>
<organism evidence="1">
    <name type="scientific">uncultured bacterium</name>
    <name type="common">gcode 4</name>
    <dbReference type="NCBI Taxonomy" id="1234023"/>
    <lineage>
        <taxon>Bacteria</taxon>
        <taxon>environmental samples</taxon>
    </lineage>
</organism>